<dbReference type="InterPro" id="IPR003591">
    <property type="entry name" value="Leu-rich_rpt_typical-subtyp"/>
</dbReference>
<dbReference type="PANTHER" id="PTHR24365">
    <property type="entry name" value="TOLL-LIKE RECEPTOR"/>
    <property type="match status" value="1"/>
</dbReference>
<proteinExistence type="inferred from homology"/>
<keyword evidence="3" id="KW-0399">Innate immunity</keyword>
<dbReference type="SMART" id="SM00369">
    <property type="entry name" value="LRR_TYP"/>
    <property type="match status" value="14"/>
</dbReference>
<keyword evidence="6" id="KW-0732">Signal</keyword>
<evidence type="ECO:0000256" key="7">
    <source>
        <dbReference type="ARBA" id="ARBA00022737"/>
    </source>
</evidence>
<dbReference type="SMART" id="SM00364">
    <property type="entry name" value="LRR_BAC"/>
    <property type="match status" value="6"/>
</dbReference>
<evidence type="ECO:0000256" key="14">
    <source>
        <dbReference type="SAM" id="Phobius"/>
    </source>
</evidence>
<evidence type="ECO:0000256" key="3">
    <source>
        <dbReference type="ARBA" id="ARBA00022588"/>
    </source>
</evidence>
<dbReference type="InterPro" id="IPR032675">
    <property type="entry name" value="LRR_dom_sf"/>
</dbReference>
<dbReference type="Pfam" id="PF01582">
    <property type="entry name" value="TIR"/>
    <property type="match status" value="1"/>
</dbReference>
<dbReference type="SUPFAM" id="SSF52200">
    <property type="entry name" value="Toll/Interleukin receptor TIR domain"/>
    <property type="match status" value="1"/>
</dbReference>
<dbReference type="InterPro" id="IPR035897">
    <property type="entry name" value="Toll_tir_struct_dom_sf"/>
</dbReference>
<keyword evidence="5 14" id="KW-0812">Transmembrane</keyword>
<gene>
    <name evidence="16" type="ORF">BRAFLDRAFT_105256</name>
</gene>
<protein>
    <recommendedName>
        <fullName evidence="15">TIR domain-containing protein</fullName>
    </recommendedName>
</protein>
<dbReference type="PROSITE" id="PS51450">
    <property type="entry name" value="LRR"/>
    <property type="match status" value="5"/>
</dbReference>
<evidence type="ECO:0000256" key="5">
    <source>
        <dbReference type="ARBA" id="ARBA00022692"/>
    </source>
</evidence>
<comment type="subcellular location">
    <subcellularLocation>
        <location evidence="1">Membrane</location>
        <topology evidence="1">Single-pass type I membrane protein</topology>
    </subcellularLocation>
</comment>
<dbReference type="GO" id="GO:0004888">
    <property type="term" value="F:transmembrane signaling receptor activity"/>
    <property type="evidence" value="ECO:0007669"/>
    <property type="project" value="InterPro"/>
</dbReference>
<comment type="similarity">
    <text evidence="2">Belongs to the Toll-like receptor family.</text>
</comment>
<evidence type="ECO:0000259" key="15">
    <source>
        <dbReference type="PROSITE" id="PS50104"/>
    </source>
</evidence>
<feature type="domain" description="TIR" evidence="15">
    <location>
        <begin position="702"/>
        <end position="846"/>
    </location>
</feature>
<feature type="transmembrane region" description="Helical" evidence="14">
    <location>
        <begin position="21"/>
        <end position="43"/>
    </location>
</feature>
<keyword evidence="11" id="KW-0675">Receptor</keyword>
<evidence type="ECO:0000256" key="2">
    <source>
        <dbReference type="ARBA" id="ARBA00009634"/>
    </source>
</evidence>
<dbReference type="Gene3D" id="3.80.10.10">
    <property type="entry name" value="Ribonuclease Inhibitor"/>
    <property type="match status" value="3"/>
</dbReference>
<dbReference type="STRING" id="7739.C3ZIX9"/>
<dbReference type="InterPro" id="IPR001611">
    <property type="entry name" value="Leu-rich_rpt"/>
</dbReference>
<organism>
    <name type="scientific">Branchiostoma floridae</name>
    <name type="common">Florida lancelet</name>
    <name type="synonym">Amphioxus</name>
    <dbReference type="NCBI Taxonomy" id="7739"/>
    <lineage>
        <taxon>Eukaryota</taxon>
        <taxon>Metazoa</taxon>
        <taxon>Chordata</taxon>
        <taxon>Cephalochordata</taxon>
        <taxon>Leptocardii</taxon>
        <taxon>Amphioxiformes</taxon>
        <taxon>Branchiostomatidae</taxon>
        <taxon>Branchiostoma</taxon>
    </lineage>
</organism>
<dbReference type="PANTHER" id="PTHR24365:SF530">
    <property type="entry name" value="MSTPROX-RELATED"/>
    <property type="match status" value="1"/>
</dbReference>
<sequence length="866" mass="98038">MLLRTVQVSQQTQARLTWQSAACWVVVILLMTEGLSGCVVYHLSADCRYSRLQDVPAHLPSDITHLDLSFNHLSSLPNLTFSHLTHLVWLDLSSNLIDYLEPDTFANLTLLQKLSLHDNQLRSLPPTVFRPLPALRSLRLSGNSLSSILDPWNQDVWKDLHLELLDLSGNFLESAAFPETFSAMKSLQKLYLSGNQIWSFSKDDFAPFKGQAFQILDLSLNPAYSFEPGFFQQFTTVEYLDLSQLDLSLPDLQGIFADLAGLNLTRLRMNDYDLSIDPIFATLRPDTFDNLIDTPLQHLELSSSAVQNISDHAFRGLPELMTLDLSQNSLSWLPQQAFSGLGKLRVLILSFNLFSQVPGEALTAVSPTLETLELNNVPVDEIRTRDFGTLPALTHLAMSVKLNGLRQLQRLNLTSNRLGLLPNFDPVSTLELLDLSHNQVFNERVTDISERPFCNLSNLVYLSLSHNRLDVIQKTDTTRFFEGLVSLEVLKMSQTGDPWKAFGNAAIFDAMPALKVLDLSSSGIAALPGKVFRIHHDLEGLDLSDNQILSLPGQLFPSSLESLRVVSLRGNRISVLPESRYGYFVRGLETLDMQDNFFQCDCDIQWFVSWANASGVVRGWEGGGYTCSSPSSLNNKALHSYDPDCMTYTSLYTCIVTTTLISLYILTCFVVHQYGWWFGYVFYIAGRAFRHREAARNPALRFRYDAFVAYSSYDERWITDQLVRNLENGDPSYRLCIGARDFVGGLAITENIARSVEASRKTICVITRHFMSSSWCNYELQASEGRYHVFDPRCANVVLVFLEKIPEHVVERHKTLKTMVARDTYLVWPRDERRQTLFWARLRDALGQPLDQDDQIDLGVIEEDCV</sequence>
<accession>C3ZIX9</accession>
<keyword evidence="9 14" id="KW-1133">Transmembrane helix</keyword>
<dbReference type="AlphaFoldDB" id="C3ZIX9"/>
<dbReference type="EMBL" id="GG666630">
    <property type="protein sequence ID" value="EEN47495.1"/>
    <property type="molecule type" value="Genomic_DNA"/>
</dbReference>
<evidence type="ECO:0000256" key="1">
    <source>
        <dbReference type="ARBA" id="ARBA00004479"/>
    </source>
</evidence>
<dbReference type="GO" id="GO:0002224">
    <property type="term" value="P:toll-like receptor signaling pathway"/>
    <property type="evidence" value="ECO:0007669"/>
    <property type="project" value="InterPro"/>
</dbReference>
<evidence type="ECO:0000256" key="11">
    <source>
        <dbReference type="ARBA" id="ARBA00023170"/>
    </source>
</evidence>
<dbReference type="FunFam" id="3.40.50.10140:FF:000001">
    <property type="entry name" value="Toll-like receptor 2"/>
    <property type="match status" value="1"/>
</dbReference>
<dbReference type="eggNOG" id="KOG4641">
    <property type="taxonomic scope" value="Eukaryota"/>
</dbReference>
<evidence type="ECO:0000256" key="12">
    <source>
        <dbReference type="ARBA" id="ARBA00023180"/>
    </source>
</evidence>
<evidence type="ECO:0000256" key="4">
    <source>
        <dbReference type="ARBA" id="ARBA00022614"/>
    </source>
</evidence>
<name>C3ZIX9_BRAFL</name>
<dbReference type="SMART" id="SM00365">
    <property type="entry name" value="LRR_SD22"/>
    <property type="match status" value="8"/>
</dbReference>
<dbReference type="PIRSF" id="PIRSF037595">
    <property type="entry name" value="Toll-like_receptor"/>
    <property type="match status" value="1"/>
</dbReference>
<evidence type="ECO:0000256" key="10">
    <source>
        <dbReference type="ARBA" id="ARBA00023136"/>
    </source>
</evidence>
<keyword evidence="10 14" id="KW-0472">Membrane</keyword>
<reference evidence="16" key="1">
    <citation type="journal article" date="2008" name="Nature">
        <title>The amphioxus genome and the evolution of the chordate karyotype.</title>
        <authorList>
            <consortium name="US DOE Joint Genome Institute (JGI-PGF)"/>
            <person name="Putnam N.H."/>
            <person name="Butts T."/>
            <person name="Ferrier D.E.K."/>
            <person name="Furlong R.F."/>
            <person name="Hellsten U."/>
            <person name="Kawashima T."/>
            <person name="Robinson-Rechavi M."/>
            <person name="Shoguchi E."/>
            <person name="Terry A."/>
            <person name="Yu J.-K."/>
            <person name="Benito-Gutierrez E.L."/>
            <person name="Dubchak I."/>
            <person name="Garcia-Fernandez J."/>
            <person name="Gibson-Brown J.J."/>
            <person name="Grigoriev I.V."/>
            <person name="Horton A.C."/>
            <person name="de Jong P.J."/>
            <person name="Jurka J."/>
            <person name="Kapitonov V.V."/>
            <person name="Kohara Y."/>
            <person name="Kuroki Y."/>
            <person name="Lindquist E."/>
            <person name="Lucas S."/>
            <person name="Osoegawa K."/>
            <person name="Pennacchio L.A."/>
            <person name="Salamov A.A."/>
            <person name="Satou Y."/>
            <person name="Sauka-Spengler T."/>
            <person name="Schmutz J."/>
            <person name="Shin-I T."/>
            <person name="Toyoda A."/>
            <person name="Bronner-Fraser M."/>
            <person name="Fujiyama A."/>
            <person name="Holland L.Z."/>
            <person name="Holland P.W.H."/>
            <person name="Satoh N."/>
            <person name="Rokhsar D.S."/>
        </authorList>
    </citation>
    <scope>NUCLEOTIDE SEQUENCE [LARGE SCALE GENOMIC DNA]</scope>
    <source>
        <strain evidence="16">S238N-H82</strain>
        <tissue evidence="16">Testes</tissue>
    </source>
</reference>
<evidence type="ECO:0000256" key="6">
    <source>
        <dbReference type="ARBA" id="ARBA00022729"/>
    </source>
</evidence>
<dbReference type="PROSITE" id="PS50104">
    <property type="entry name" value="TIR"/>
    <property type="match status" value="1"/>
</dbReference>
<dbReference type="FunFam" id="3.80.10.10:FF:000770">
    <property type="entry name" value="Uncharacterized protein"/>
    <property type="match status" value="1"/>
</dbReference>
<evidence type="ECO:0000256" key="8">
    <source>
        <dbReference type="ARBA" id="ARBA00022859"/>
    </source>
</evidence>
<dbReference type="SMART" id="SM00082">
    <property type="entry name" value="LRRCT"/>
    <property type="match status" value="1"/>
</dbReference>
<dbReference type="InterPro" id="IPR000157">
    <property type="entry name" value="TIR_dom"/>
</dbReference>
<dbReference type="FunFam" id="3.80.10.10:FF:002862">
    <property type="entry name" value="P-granule-associated novel protein 1"/>
    <property type="match status" value="1"/>
</dbReference>
<dbReference type="SUPFAM" id="SSF52058">
    <property type="entry name" value="L domain-like"/>
    <property type="match status" value="2"/>
</dbReference>
<keyword evidence="4" id="KW-0433">Leucine-rich repeat</keyword>
<keyword evidence="12" id="KW-0325">Glycoprotein</keyword>
<dbReference type="Gene3D" id="3.40.50.10140">
    <property type="entry name" value="Toll/interleukin-1 receptor homology (TIR) domain"/>
    <property type="match status" value="1"/>
</dbReference>
<dbReference type="InParanoid" id="C3ZIX9"/>
<evidence type="ECO:0000256" key="13">
    <source>
        <dbReference type="ARBA" id="ARBA00023198"/>
    </source>
</evidence>
<dbReference type="PRINTS" id="PR00019">
    <property type="entry name" value="LEURICHRPT"/>
</dbReference>
<dbReference type="GO" id="GO:0016020">
    <property type="term" value="C:membrane"/>
    <property type="evidence" value="ECO:0007669"/>
    <property type="project" value="UniProtKB-SubCell"/>
</dbReference>
<keyword evidence="13" id="KW-0395">Inflammatory response</keyword>
<dbReference type="InterPro" id="IPR000483">
    <property type="entry name" value="Cys-rich_flank_reg_C"/>
</dbReference>
<dbReference type="SMART" id="SM00255">
    <property type="entry name" value="TIR"/>
    <property type="match status" value="1"/>
</dbReference>
<keyword evidence="7" id="KW-0677">Repeat</keyword>
<dbReference type="InterPro" id="IPR017241">
    <property type="entry name" value="Toll-like_receptor"/>
</dbReference>
<dbReference type="GO" id="GO:0045087">
    <property type="term" value="P:innate immune response"/>
    <property type="evidence" value="ECO:0007669"/>
    <property type="project" value="UniProtKB-KW"/>
</dbReference>
<keyword evidence="8" id="KW-0391">Immunity</keyword>
<dbReference type="Pfam" id="PF13855">
    <property type="entry name" value="LRR_8"/>
    <property type="match status" value="3"/>
</dbReference>
<evidence type="ECO:0000256" key="9">
    <source>
        <dbReference type="ARBA" id="ARBA00022989"/>
    </source>
</evidence>
<evidence type="ECO:0000313" key="16">
    <source>
        <dbReference type="EMBL" id="EEN47495.1"/>
    </source>
</evidence>